<evidence type="ECO:0000256" key="2">
    <source>
        <dbReference type="ARBA" id="ARBA00023125"/>
    </source>
</evidence>
<dbReference type="GO" id="GO:0006355">
    <property type="term" value="P:regulation of DNA-templated transcription"/>
    <property type="evidence" value="ECO:0007669"/>
    <property type="project" value="InterPro"/>
</dbReference>
<dbReference type="PROSITE" id="PS50043">
    <property type="entry name" value="HTH_LUXR_2"/>
    <property type="match status" value="1"/>
</dbReference>
<name>A0A1X7NS92_9HYPH</name>
<organism evidence="5 6">
    <name type="scientific">Mesorhizobium australicum</name>
    <dbReference type="NCBI Taxonomy" id="536018"/>
    <lineage>
        <taxon>Bacteria</taxon>
        <taxon>Pseudomonadati</taxon>
        <taxon>Pseudomonadota</taxon>
        <taxon>Alphaproteobacteria</taxon>
        <taxon>Hyphomicrobiales</taxon>
        <taxon>Phyllobacteriaceae</taxon>
        <taxon>Mesorhizobium</taxon>
    </lineage>
</organism>
<keyword evidence="1" id="KW-0805">Transcription regulation</keyword>
<dbReference type="SMART" id="SM00421">
    <property type="entry name" value="HTH_LUXR"/>
    <property type="match status" value="1"/>
</dbReference>
<dbReference type="RefSeq" id="WP_085464330.1">
    <property type="nucleotide sequence ID" value="NZ_FXBL01000004.1"/>
</dbReference>
<protein>
    <submittedName>
        <fullName evidence="5">LuxR family transcriptional regulator, quorum sensing-dependent transcriptional regulator</fullName>
    </submittedName>
</protein>
<evidence type="ECO:0000313" key="5">
    <source>
        <dbReference type="EMBL" id="SMH40523.1"/>
    </source>
</evidence>
<keyword evidence="3" id="KW-0804">Transcription</keyword>
<feature type="domain" description="HTH luxR-type" evidence="4">
    <location>
        <begin position="173"/>
        <end position="238"/>
    </location>
</feature>
<evidence type="ECO:0000313" key="6">
    <source>
        <dbReference type="Proteomes" id="UP000193083"/>
    </source>
</evidence>
<evidence type="ECO:0000256" key="1">
    <source>
        <dbReference type="ARBA" id="ARBA00023015"/>
    </source>
</evidence>
<proteinExistence type="predicted"/>
<dbReference type="PANTHER" id="PTHR44688">
    <property type="entry name" value="DNA-BINDING TRANSCRIPTIONAL ACTIVATOR DEVR_DOSR"/>
    <property type="match status" value="1"/>
</dbReference>
<dbReference type="Pfam" id="PF00196">
    <property type="entry name" value="GerE"/>
    <property type="match status" value="1"/>
</dbReference>
<dbReference type="Gene3D" id="1.10.10.10">
    <property type="entry name" value="Winged helix-like DNA-binding domain superfamily/Winged helix DNA-binding domain"/>
    <property type="match status" value="1"/>
</dbReference>
<dbReference type="CDD" id="cd06170">
    <property type="entry name" value="LuxR_C_like"/>
    <property type="match status" value="1"/>
</dbReference>
<dbReference type="PANTHER" id="PTHR44688:SF16">
    <property type="entry name" value="DNA-BINDING TRANSCRIPTIONAL ACTIVATOR DEVR_DOSR"/>
    <property type="match status" value="1"/>
</dbReference>
<dbReference type="InterPro" id="IPR036388">
    <property type="entry name" value="WH-like_DNA-bd_sf"/>
</dbReference>
<sequence length="242" mass="27052">MNNAAVLELLATISDIDSARSSDRVLQVFRVVLETYGLNSFLITGLPVPHDSEWHRAILCDGWPREWFLRYESESHFLNDPCAARSRLTAEPFLWHQLQPDSLKARGRLVMNEAAEFGMKDGLCVPIHVPLAGPAVVTAASDRLEVPPEAMPLIEALCVHTFRKLSGLETKRGEEGTAPLTPRERELLQWSAQGKSTEDISCILGVTTNTVESHHRNIRDKLDAINVAHAIVKALRRHEIQI</sequence>
<dbReference type="SUPFAM" id="SSF46894">
    <property type="entry name" value="C-terminal effector domain of the bipartite response regulators"/>
    <property type="match status" value="1"/>
</dbReference>
<dbReference type="InterPro" id="IPR000792">
    <property type="entry name" value="Tscrpt_reg_LuxR_C"/>
</dbReference>
<dbReference type="OrthoDB" id="3170288at2"/>
<dbReference type="Proteomes" id="UP000193083">
    <property type="component" value="Unassembled WGS sequence"/>
</dbReference>
<dbReference type="SUPFAM" id="SSF75516">
    <property type="entry name" value="Pheromone-binding domain of LuxR-like quorum-sensing transcription factors"/>
    <property type="match status" value="1"/>
</dbReference>
<dbReference type="PROSITE" id="PS00622">
    <property type="entry name" value="HTH_LUXR_1"/>
    <property type="match status" value="1"/>
</dbReference>
<dbReference type="Gene3D" id="3.30.450.80">
    <property type="entry name" value="Transcription factor LuxR-like, autoinducer-binding domain"/>
    <property type="match status" value="1"/>
</dbReference>
<accession>A0A1X7NS92</accession>
<dbReference type="Pfam" id="PF03472">
    <property type="entry name" value="Autoind_bind"/>
    <property type="match status" value="1"/>
</dbReference>
<dbReference type="InterPro" id="IPR005143">
    <property type="entry name" value="TF_LuxR_autoind-bd_dom"/>
</dbReference>
<dbReference type="InterPro" id="IPR016032">
    <property type="entry name" value="Sig_transdc_resp-reg_C-effctor"/>
</dbReference>
<dbReference type="GO" id="GO:0003677">
    <property type="term" value="F:DNA binding"/>
    <property type="evidence" value="ECO:0007669"/>
    <property type="project" value="UniProtKB-KW"/>
</dbReference>
<dbReference type="PRINTS" id="PR00038">
    <property type="entry name" value="HTHLUXR"/>
</dbReference>
<reference evidence="6" key="1">
    <citation type="submission" date="2017-04" db="EMBL/GenBank/DDBJ databases">
        <authorList>
            <person name="Varghese N."/>
            <person name="Submissions S."/>
        </authorList>
    </citation>
    <scope>NUCLEOTIDE SEQUENCE [LARGE SCALE GENOMIC DNA]</scope>
    <source>
        <strain evidence="6">B5P</strain>
    </source>
</reference>
<gene>
    <name evidence="5" type="ORF">SAMN02982922_2350</name>
</gene>
<keyword evidence="6" id="KW-1185">Reference proteome</keyword>
<dbReference type="InterPro" id="IPR036693">
    <property type="entry name" value="TF_LuxR_autoind-bd_dom_sf"/>
</dbReference>
<keyword evidence="2" id="KW-0238">DNA-binding</keyword>
<evidence type="ECO:0000259" key="4">
    <source>
        <dbReference type="PROSITE" id="PS50043"/>
    </source>
</evidence>
<dbReference type="EMBL" id="FXBL01000004">
    <property type="protein sequence ID" value="SMH40523.1"/>
    <property type="molecule type" value="Genomic_DNA"/>
</dbReference>
<evidence type="ECO:0000256" key="3">
    <source>
        <dbReference type="ARBA" id="ARBA00023163"/>
    </source>
</evidence>
<dbReference type="AlphaFoldDB" id="A0A1X7NS92"/>